<protein>
    <submittedName>
        <fullName evidence="1">Uncharacterized protein</fullName>
    </submittedName>
</protein>
<sequence length="83" mass="9232">MATRERTYQCVGGPCDGMLHTMLEERRIRLTPRDDEALIAPPDSALAASGEAADYDVRRLLAPDGQWHEFLVLSAWTSMQATV</sequence>
<reference evidence="1 2" key="1">
    <citation type="submission" date="2016-10" db="EMBL/GenBank/DDBJ databases">
        <authorList>
            <person name="de Groot N.N."/>
        </authorList>
    </citation>
    <scope>NUCLEOTIDE SEQUENCE [LARGE SCALE GENOMIC DNA]</scope>
    <source>
        <strain evidence="1 2">CGMCC 1.7666</strain>
    </source>
</reference>
<name>A0A1G5LJH4_9HYPH</name>
<evidence type="ECO:0000313" key="2">
    <source>
        <dbReference type="Proteomes" id="UP000199569"/>
    </source>
</evidence>
<dbReference type="AlphaFoldDB" id="A0A1G5LJH4"/>
<evidence type="ECO:0000313" key="1">
    <source>
        <dbReference type="EMBL" id="SCZ12601.1"/>
    </source>
</evidence>
<proteinExistence type="predicted"/>
<dbReference type="EMBL" id="FMVJ01000019">
    <property type="protein sequence ID" value="SCZ12601.1"/>
    <property type="molecule type" value="Genomic_DNA"/>
</dbReference>
<accession>A0A1G5LJH4</accession>
<dbReference type="Proteomes" id="UP000199569">
    <property type="component" value="Unassembled WGS sequence"/>
</dbReference>
<dbReference type="STRING" id="549386.SAMN02927923_04356"/>
<keyword evidence="2" id="KW-1185">Reference proteome</keyword>
<gene>
    <name evidence="1" type="ORF">SAMN02927923_04356</name>
</gene>
<organism evidence="1 2">
    <name type="scientific">Microvirga guangxiensis</name>
    <dbReference type="NCBI Taxonomy" id="549386"/>
    <lineage>
        <taxon>Bacteria</taxon>
        <taxon>Pseudomonadati</taxon>
        <taxon>Pseudomonadota</taxon>
        <taxon>Alphaproteobacteria</taxon>
        <taxon>Hyphomicrobiales</taxon>
        <taxon>Methylobacteriaceae</taxon>
        <taxon>Microvirga</taxon>
    </lineage>
</organism>